<organism evidence="2 3">
    <name type="scientific">Chondromyces crocatus</name>
    <dbReference type="NCBI Taxonomy" id="52"/>
    <lineage>
        <taxon>Bacteria</taxon>
        <taxon>Pseudomonadati</taxon>
        <taxon>Myxococcota</taxon>
        <taxon>Polyangia</taxon>
        <taxon>Polyangiales</taxon>
        <taxon>Polyangiaceae</taxon>
        <taxon>Chondromyces</taxon>
    </lineage>
</organism>
<keyword evidence="1" id="KW-0472">Membrane</keyword>
<keyword evidence="1" id="KW-1133">Transmembrane helix</keyword>
<name>A0A0K1ETQ0_CHOCO</name>
<gene>
    <name evidence="2" type="ORF">CMC5_082650</name>
</gene>
<feature type="transmembrane region" description="Helical" evidence="1">
    <location>
        <begin position="182"/>
        <end position="199"/>
    </location>
</feature>
<feature type="transmembrane region" description="Helical" evidence="1">
    <location>
        <begin position="280"/>
        <end position="298"/>
    </location>
</feature>
<dbReference type="PANTHER" id="PTHR42867:SF1">
    <property type="entry name" value="MEMBRANE PROTEIN-RELATED"/>
    <property type="match status" value="1"/>
</dbReference>
<dbReference type="PANTHER" id="PTHR42867">
    <property type="entry name" value="MEMBRANE PROTEIN-RELATED"/>
    <property type="match status" value="1"/>
</dbReference>
<dbReference type="PATRIC" id="fig|52.7.peg.9085"/>
<dbReference type="RefSeq" id="WP_050435422.1">
    <property type="nucleotide sequence ID" value="NZ_CP012159.1"/>
</dbReference>
<dbReference type="EMBL" id="CP012159">
    <property type="protein sequence ID" value="AKT44027.1"/>
    <property type="molecule type" value="Genomic_DNA"/>
</dbReference>
<proteinExistence type="predicted"/>
<dbReference type="STRING" id="52.CMC5_082650"/>
<evidence type="ECO:0008006" key="4">
    <source>
        <dbReference type="Google" id="ProtNLM"/>
    </source>
</evidence>
<dbReference type="KEGG" id="ccro:CMC5_082650"/>
<protein>
    <recommendedName>
        <fullName evidence="4">Metal-dependent enzyme</fullName>
    </recommendedName>
</protein>
<dbReference type="Pfam" id="PF07136">
    <property type="entry name" value="DUF1385"/>
    <property type="match status" value="1"/>
</dbReference>
<accession>A0A0K1ETQ0</accession>
<dbReference type="OrthoDB" id="9784805at2"/>
<dbReference type="InterPro" id="IPR010787">
    <property type="entry name" value="DUF1385"/>
</dbReference>
<evidence type="ECO:0000256" key="1">
    <source>
        <dbReference type="SAM" id="Phobius"/>
    </source>
</evidence>
<dbReference type="Proteomes" id="UP000067626">
    <property type="component" value="Chromosome"/>
</dbReference>
<sequence length="380" mass="40885">MSEQPARPYIGGQAVIEGVMMRSPSSFAIVCRRQSGELMVREQPMVATAPTGVRTWPLIRGLVTVVESLKLGSQALRWSAEIYEQDLAEAERKEQAGAVSARKSVGSAAGTALALGVAALATQEPDHQAPPLPREEGKKGGGMVGAMSILFAIGLFVALPQASAEGINRLFSLGLEVTSPGYQAITGIAKLAIVVLYMVGIRQIPEVRRVFQYHGAEHKAISTYEAREPLEVPYARAKTTLHPRCGTTFLVMVALVSIVVFSLLGASLPKLPGGRLVESVGFFFMKLPFLPIIAAVTYEIQRVFARYCTTGPLRALLWPGFLVQKITTAEPDDAQLEIALGSLRATLWREEAVGAPLQEDQVFPSYGDMLAHPGYAAARA</sequence>
<feature type="transmembrane region" description="Helical" evidence="1">
    <location>
        <begin position="248"/>
        <end position="268"/>
    </location>
</feature>
<dbReference type="AlphaFoldDB" id="A0A0K1ETQ0"/>
<evidence type="ECO:0000313" key="3">
    <source>
        <dbReference type="Proteomes" id="UP000067626"/>
    </source>
</evidence>
<reference evidence="2 3" key="1">
    <citation type="submission" date="2015-07" db="EMBL/GenBank/DDBJ databases">
        <title>Genome analysis of myxobacterium Chondromyces crocatus Cm c5 reveals a high potential for natural compound synthesis and the genetic basis for the loss of fruiting body formation.</title>
        <authorList>
            <person name="Zaburannyi N."/>
            <person name="Bunk B."/>
            <person name="Maier J."/>
            <person name="Overmann J."/>
            <person name="Mueller R."/>
        </authorList>
    </citation>
    <scope>NUCLEOTIDE SEQUENCE [LARGE SCALE GENOMIC DNA]</scope>
    <source>
        <strain evidence="2 3">Cm c5</strain>
    </source>
</reference>
<feature type="transmembrane region" description="Helical" evidence="1">
    <location>
        <begin position="142"/>
        <end position="162"/>
    </location>
</feature>
<evidence type="ECO:0000313" key="2">
    <source>
        <dbReference type="EMBL" id="AKT44027.1"/>
    </source>
</evidence>
<keyword evidence="3" id="KW-1185">Reference proteome</keyword>
<keyword evidence="1" id="KW-0812">Transmembrane</keyword>